<dbReference type="EMBL" id="PQWO01000009">
    <property type="protein sequence ID" value="PZD72623.1"/>
    <property type="molecule type" value="Genomic_DNA"/>
</dbReference>
<dbReference type="Gene3D" id="1.10.10.60">
    <property type="entry name" value="Homeodomain-like"/>
    <property type="match status" value="2"/>
</dbReference>
<dbReference type="PROSITE" id="PS00041">
    <property type="entry name" value="HTH_ARAC_FAMILY_1"/>
    <property type="match status" value="1"/>
</dbReference>
<dbReference type="InterPro" id="IPR053142">
    <property type="entry name" value="PchR_regulatory_protein"/>
</dbReference>
<dbReference type="GO" id="GO:0043565">
    <property type="term" value="F:sequence-specific DNA binding"/>
    <property type="evidence" value="ECO:0007669"/>
    <property type="project" value="InterPro"/>
</dbReference>
<dbReference type="AlphaFoldDB" id="A0A2W1JG18"/>
<keyword evidence="1" id="KW-0805">Transcription regulation</keyword>
<name>A0A2W1JG18_9CYAN</name>
<dbReference type="PANTHER" id="PTHR47893:SF1">
    <property type="entry name" value="REGULATORY PROTEIN PCHR"/>
    <property type="match status" value="1"/>
</dbReference>
<evidence type="ECO:0000256" key="3">
    <source>
        <dbReference type="ARBA" id="ARBA00023163"/>
    </source>
</evidence>
<proteinExistence type="predicted"/>
<dbReference type="InterPro" id="IPR009057">
    <property type="entry name" value="Homeodomain-like_sf"/>
</dbReference>
<organism evidence="5 6">
    <name type="scientific">Acaryochloris thomasi RCC1774</name>
    <dbReference type="NCBI Taxonomy" id="1764569"/>
    <lineage>
        <taxon>Bacteria</taxon>
        <taxon>Bacillati</taxon>
        <taxon>Cyanobacteriota</taxon>
        <taxon>Cyanophyceae</taxon>
        <taxon>Acaryochloridales</taxon>
        <taxon>Acaryochloridaceae</taxon>
        <taxon>Acaryochloris</taxon>
        <taxon>Acaryochloris thomasi</taxon>
    </lineage>
</organism>
<dbReference type="RefSeq" id="WP_110986897.1">
    <property type="nucleotide sequence ID" value="NZ_CAWNWM010000009.1"/>
</dbReference>
<evidence type="ECO:0000259" key="4">
    <source>
        <dbReference type="PROSITE" id="PS01124"/>
    </source>
</evidence>
<dbReference type="SMART" id="SM00342">
    <property type="entry name" value="HTH_ARAC"/>
    <property type="match status" value="1"/>
</dbReference>
<reference evidence="5 6" key="1">
    <citation type="journal article" date="2018" name="Sci. Rep.">
        <title>A novel species of the marine cyanobacterium Acaryochloris with a unique pigment content and lifestyle.</title>
        <authorList>
            <person name="Partensky F."/>
            <person name="Six C."/>
            <person name="Ratin M."/>
            <person name="Garczarek L."/>
            <person name="Vaulot D."/>
            <person name="Probert I."/>
            <person name="Calteau A."/>
            <person name="Gourvil P."/>
            <person name="Marie D."/>
            <person name="Grebert T."/>
            <person name="Bouchier C."/>
            <person name="Le Panse S."/>
            <person name="Gachenot M."/>
            <person name="Rodriguez F."/>
            <person name="Garrido J.L."/>
        </authorList>
    </citation>
    <scope>NUCLEOTIDE SEQUENCE [LARGE SCALE GENOMIC DNA]</scope>
    <source>
        <strain evidence="5 6">RCC1774</strain>
    </source>
</reference>
<dbReference type="PRINTS" id="PR00032">
    <property type="entry name" value="HTHARAC"/>
</dbReference>
<comment type="caution">
    <text evidence="5">The sequence shown here is derived from an EMBL/GenBank/DDBJ whole genome shotgun (WGS) entry which is preliminary data.</text>
</comment>
<accession>A0A2W1JG18</accession>
<keyword evidence="2" id="KW-0238">DNA-binding</keyword>
<dbReference type="GO" id="GO:0003700">
    <property type="term" value="F:DNA-binding transcription factor activity"/>
    <property type="evidence" value="ECO:0007669"/>
    <property type="project" value="InterPro"/>
</dbReference>
<evidence type="ECO:0000256" key="1">
    <source>
        <dbReference type="ARBA" id="ARBA00023015"/>
    </source>
</evidence>
<protein>
    <submittedName>
        <fullName evidence="5">Regulatory protein PchR</fullName>
    </submittedName>
</protein>
<dbReference type="SUPFAM" id="SSF46689">
    <property type="entry name" value="Homeodomain-like"/>
    <property type="match status" value="2"/>
</dbReference>
<dbReference type="PANTHER" id="PTHR47893">
    <property type="entry name" value="REGULATORY PROTEIN PCHR"/>
    <property type="match status" value="1"/>
</dbReference>
<evidence type="ECO:0000313" key="6">
    <source>
        <dbReference type="Proteomes" id="UP000248857"/>
    </source>
</evidence>
<evidence type="ECO:0000256" key="2">
    <source>
        <dbReference type="ARBA" id="ARBA00023125"/>
    </source>
</evidence>
<feature type="domain" description="HTH araC/xylS-type" evidence="4">
    <location>
        <begin position="236"/>
        <end position="334"/>
    </location>
</feature>
<dbReference type="OrthoDB" id="7544370at2"/>
<dbReference type="Pfam" id="PF12833">
    <property type="entry name" value="HTH_18"/>
    <property type="match status" value="1"/>
</dbReference>
<dbReference type="InterPro" id="IPR018062">
    <property type="entry name" value="HTH_AraC-typ_CS"/>
</dbReference>
<dbReference type="PROSITE" id="PS01124">
    <property type="entry name" value="HTH_ARAC_FAMILY_2"/>
    <property type="match status" value="1"/>
</dbReference>
<dbReference type="InterPro" id="IPR018060">
    <property type="entry name" value="HTH_AraC"/>
</dbReference>
<sequence length="337" mass="38744">MAITLTNADFQDLYEQAKHRGEQVHQPIDSGFQHNLPEQLGQGGDRILQLRQGLEIYIRQGRLRQTIRHVIEHESNFPLVAKFYLSGTSRVQTPDALDISRDYREVSDCHYLYHLPSHTEIEEWPADQSIHVLMIVVDPSYFGTFNLGIKGLPAPLQHLLEGDRTQRFHQSLGQISRSIQQQIRQILHCPYTGLMQQLYLESKALELLTTQFSVWQDEQPYATPMFLCSQDVEQLHQAKEILIQRAKQPPTLIDLARQVGLNDRKLNQGFRQLFGTTVFGYLQQHRMQQAQSLLHNSELTIAKVAATVGYRSPEAFSTAFRRQFAVSPKAYQLGQRA</sequence>
<keyword evidence="3" id="KW-0804">Transcription</keyword>
<gene>
    <name evidence="5" type="primary">pchR_3</name>
    <name evidence="5" type="ORF">C1752_03459</name>
</gene>
<evidence type="ECO:0000313" key="5">
    <source>
        <dbReference type="EMBL" id="PZD72623.1"/>
    </source>
</evidence>
<dbReference type="InterPro" id="IPR020449">
    <property type="entry name" value="Tscrpt_reg_AraC-type_HTH"/>
</dbReference>
<dbReference type="Proteomes" id="UP000248857">
    <property type="component" value="Unassembled WGS sequence"/>
</dbReference>
<keyword evidence="6" id="KW-1185">Reference proteome</keyword>